<evidence type="ECO:0000313" key="2">
    <source>
        <dbReference type="EMBL" id="KAJ7349620.1"/>
    </source>
</evidence>
<name>A0AAD7A4W2_9AGAR</name>
<reference evidence="2" key="1">
    <citation type="submission" date="2023-03" db="EMBL/GenBank/DDBJ databases">
        <title>Massive genome expansion in bonnet fungi (Mycena s.s.) driven by repeated elements and novel gene families across ecological guilds.</title>
        <authorList>
            <consortium name="Lawrence Berkeley National Laboratory"/>
            <person name="Harder C.B."/>
            <person name="Miyauchi S."/>
            <person name="Viragh M."/>
            <person name="Kuo A."/>
            <person name="Thoen E."/>
            <person name="Andreopoulos B."/>
            <person name="Lu D."/>
            <person name="Skrede I."/>
            <person name="Drula E."/>
            <person name="Henrissat B."/>
            <person name="Morin E."/>
            <person name="Kohler A."/>
            <person name="Barry K."/>
            <person name="LaButti K."/>
            <person name="Morin E."/>
            <person name="Salamov A."/>
            <person name="Lipzen A."/>
            <person name="Mereny Z."/>
            <person name="Hegedus B."/>
            <person name="Baldrian P."/>
            <person name="Stursova M."/>
            <person name="Weitz H."/>
            <person name="Taylor A."/>
            <person name="Grigoriev I.V."/>
            <person name="Nagy L.G."/>
            <person name="Martin F."/>
            <person name="Kauserud H."/>
        </authorList>
    </citation>
    <scope>NUCLEOTIDE SEQUENCE</scope>
    <source>
        <strain evidence="2">CBHHK002</strain>
    </source>
</reference>
<comment type="caution">
    <text evidence="2">The sequence shown here is derived from an EMBL/GenBank/DDBJ whole genome shotgun (WGS) entry which is preliminary data.</text>
</comment>
<sequence length="307" mass="34867">MSAPSELVRLKFSFDGFLSVPYSFSPSGFREKLAPNRQIIIESTIKVFGGNFCQSHNSTAIHLKSPNNSSRQLPIFLRSPPKPHPVTQQSDIKSITRQGSADTAGYRDYQSPVYPRSRSPGDGYRYKAGIVTVRPGRQTAPKTAVQWTVCRRYSTVGQRLSRHSTGRDGGRDGCRRWTLPQRSAIRAVRNLRNLRQAYHKILDVGWLPEPDRIPCLQQICDDNIFHPFSPLFLHKEADVMVVIDSLHIQLIDKYITFLTDFFQNVIPATARLKIPALDSTFIGATSHYWNCALSQIFDSRRYMVPLT</sequence>
<gene>
    <name evidence="2" type="ORF">DFH08DRAFT_935654</name>
</gene>
<protein>
    <submittedName>
        <fullName evidence="2">Uncharacterized protein</fullName>
    </submittedName>
</protein>
<dbReference type="EMBL" id="JARIHO010000015">
    <property type="protein sequence ID" value="KAJ7349620.1"/>
    <property type="molecule type" value="Genomic_DNA"/>
</dbReference>
<proteinExistence type="predicted"/>
<feature type="compositionally biased region" description="Polar residues" evidence="1">
    <location>
        <begin position="86"/>
        <end position="101"/>
    </location>
</feature>
<dbReference type="AlphaFoldDB" id="A0AAD7A4W2"/>
<accession>A0AAD7A4W2</accession>
<keyword evidence="3" id="KW-1185">Reference proteome</keyword>
<feature type="region of interest" description="Disordered" evidence="1">
    <location>
        <begin position="82"/>
        <end position="120"/>
    </location>
</feature>
<organism evidence="2 3">
    <name type="scientific">Mycena albidolilacea</name>
    <dbReference type="NCBI Taxonomy" id="1033008"/>
    <lineage>
        <taxon>Eukaryota</taxon>
        <taxon>Fungi</taxon>
        <taxon>Dikarya</taxon>
        <taxon>Basidiomycota</taxon>
        <taxon>Agaricomycotina</taxon>
        <taxon>Agaricomycetes</taxon>
        <taxon>Agaricomycetidae</taxon>
        <taxon>Agaricales</taxon>
        <taxon>Marasmiineae</taxon>
        <taxon>Mycenaceae</taxon>
        <taxon>Mycena</taxon>
    </lineage>
</organism>
<dbReference type="Proteomes" id="UP001218218">
    <property type="component" value="Unassembled WGS sequence"/>
</dbReference>
<evidence type="ECO:0000256" key="1">
    <source>
        <dbReference type="SAM" id="MobiDB-lite"/>
    </source>
</evidence>
<evidence type="ECO:0000313" key="3">
    <source>
        <dbReference type="Proteomes" id="UP001218218"/>
    </source>
</evidence>